<dbReference type="GO" id="GO:0003723">
    <property type="term" value="F:RNA binding"/>
    <property type="evidence" value="ECO:0007669"/>
    <property type="project" value="UniProtKB-KW"/>
</dbReference>
<keyword evidence="3" id="KW-0597">Phosphoprotein</keyword>
<feature type="region of interest" description="Disordered" evidence="12">
    <location>
        <begin position="387"/>
        <end position="417"/>
    </location>
</feature>
<dbReference type="FunFam" id="1.25.40.180:FF:000023">
    <property type="entry name" value="regulator of nonsense transcripts 2 isoform X1"/>
    <property type="match status" value="1"/>
</dbReference>
<dbReference type="InterPro" id="IPR016024">
    <property type="entry name" value="ARM-type_fold"/>
</dbReference>
<evidence type="ECO:0000256" key="9">
    <source>
        <dbReference type="ARBA" id="ARBA00068726"/>
    </source>
</evidence>
<evidence type="ECO:0000256" key="11">
    <source>
        <dbReference type="SAM" id="Coils"/>
    </source>
</evidence>
<feature type="domain" description="MIF4G" evidence="13">
    <location>
        <begin position="650"/>
        <end position="864"/>
    </location>
</feature>
<evidence type="ECO:0000256" key="10">
    <source>
        <dbReference type="ARBA" id="ARBA00080859"/>
    </source>
</evidence>
<name>A0AA89C4N8_PINIB</name>
<keyword evidence="6 11" id="KW-0175">Coiled coil</keyword>
<evidence type="ECO:0000313" key="14">
    <source>
        <dbReference type="EMBL" id="KAK3101084.1"/>
    </source>
</evidence>
<evidence type="ECO:0000256" key="6">
    <source>
        <dbReference type="ARBA" id="ARBA00023054"/>
    </source>
</evidence>
<gene>
    <name evidence="14" type="ORF">FSP39_000820</name>
</gene>
<evidence type="ECO:0000256" key="12">
    <source>
        <dbReference type="SAM" id="MobiDB-lite"/>
    </source>
</evidence>
<evidence type="ECO:0000256" key="5">
    <source>
        <dbReference type="ARBA" id="ARBA00022884"/>
    </source>
</evidence>
<feature type="compositionally biased region" description="Acidic residues" evidence="12">
    <location>
        <begin position="949"/>
        <end position="974"/>
    </location>
</feature>
<dbReference type="Gene3D" id="1.25.40.180">
    <property type="match status" value="3"/>
</dbReference>
<accession>A0AA89C4N8</accession>
<keyword evidence="15" id="KW-1185">Reference proteome</keyword>
<dbReference type="Gene3D" id="4.10.80.160">
    <property type="match status" value="1"/>
</dbReference>
<evidence type="ECO:0000256" key="2">
    <source>
        <dbReference type="ARBA" id="ARBA00022490"/>
    </source>
</evidence>
<keyword evidence="5" id="KW-0694">RNA-binding</keyword>
<keyword evidence="2" id="KW-0963">Cytoplasm</keyword>
<protein>
    <recommendedName>
        <fullName evidence="9">Regulator of nonsense transcripts 2</fullName>
    </recommendedName>
    <alternativeName>
        <fullName evidence="10">Up-frameshift suppressor 2 homolog</fullName>
    </alternativeName>
</protein>
<dbReference type="InterPro" id="IPR039762">
    <property type="entry name" value="Nmd2/UPF2"/>
</dbReference>
<feature type="region of interest" description="Disordered" evidence="12">
    <location>
        <begin position="897"/>
        <end position="974"/>
    </location>
</feature>
<feature type="coiled-coil region" evidence="11">
    <location>
        <begin position="864"/>
        <end position="891"/>
    </location>
</feature>
<dbReference type="EMBL" id="VSWD01000005">
    <property type="protein sequence ID" value="KAK3101084.1"/>
    <property type="molecule type" value="Genomic_DNA"/>
</dbReference>
<dbReference type="Gene3D" id="6.10.250.770">
    <property type="match status" value="1"/>
</dbReference>
<keyword evidence="4" id="KW-0677">Repeat</keyword>
<proteinExistence type="predicted"/>
<evidence type="ECO:0000256" key="1">
    <source>
        <dbReference type="ARBA" id="ARBA00004556"/>
    </source>
</evidence>
<dbReference type="FunFam" id="1.25.40.180:FF:000015">
    <property type="entry name" value="regulator of nonsense transcripts 2 isoform X1"/>
    <property type="match status" value="1"/>
</dbReference>
<evidence type="ECO:0000259" key="13">
    <source>
        <dbReference type="SMART" id="SM00543"/>
    </source>
</evidence>
<dbReference type="Proteomes" id="UP001186944">
    <property type="component" value="Unassembled WGS sequence"/>
</dbReference>
<feature type="compositionally biased region" description="Basic and acidic residues" evidence="12">
    <location>
        <begin position="398"/>
        <end position="408"/>
    </location>
</feature>
<dbReference type="SUPFAM" id="SSF48371">
    <property type="entry name" value="ARM repeat"/>
    <property type="match status" value="3"/>
</dbReference>
<dbReference type="GO" id="GO:0000184">
    <property type="term" value="P:nuclear-transcribed mRNA catabolic process, nonsense-mediated decay"/>
    <property type="evidence" value="ECO:0007669"/>
    <property type="project" value="UniProtKB-KW"/>
</dbReference>
<evidence type="ECO:0000313" key="15">
    <source>
        <dbReference type="Proteomes" id="UP001186944"/>
    </source>
</evidence>
<comment type="function">
    <text evidence="8">Involved in nonsense-mediated decay (NMD) of mRNAs containing premature stop codons by associating with the nuclear exon junction complex (EJC). Recruited by UPF3B associated with the EJC core at the cytoplasmic side of the nuclear envelope and the subsequent formation of an UPF1-UPF2-UPF3 surveillance complex (including UPF1 bound to release factors at the stalled ribosome) is believed to activate NMD. In cooperation with UPF3B stimulates both ATPase and RNA helicase activities of UPF1. Binds spliced mRNA.</text>
</comment>
<organism evidence="14 15">
    <name type="scientific">Pinctada imbricata</name>
    <name type="common">Atlantic pearl-oyster</name>
    <name type="synonym">Pinctada martensii</name>
    <dbReference type="NCBI Taxonomy" id="66713"/>
    <lineage>
        <taxon>Eukaryota</taxon>
        <taxon>Metazoa</taxon>
        <taxon>Spiralia</taxon>
        <taxon>Lophotrochozoa</taxon>
        <taxon>Mollusca</taxon>
        <taxon>Bivalvia</taxon>
        <taxon>Autobranchia</taxon>
        <taxon>Pteriomorphia</taxon>
        <taxon>Pterioida</taxon>
        <taxon>Pterioidea</taxon>
        <taxon>Pteriidae</taxon>
        <taxon>Pinctada</taxon>
    </lineage>
</organism>
<dbReference type="Pfam" id="PF02854">
    <property type="entry name" value="MIF4G"/>
    <property type="match status" value="3"/>
</dbReference>
<dbReference type="PANTHER" id="PTHR12839">
    <property type="entry name" value="NONSENSE-MEDIATED MRNA DECAY PROTEIN 2 UP-FRAMESHIFT SUPPRESSOR 2"/>
    <property type="match status" value="1"/>
</dbReference>
<dbReference type="AlphaFoldDB" id="A0AA89C4N8"/>
<dbReference type="SMART" id="SM00543">
    <property type="entry name" value="MIF4G"/>
    <property type="match status" value="3"/>
</dbReference>
<sequence length="1197" mass="138780">TTAGNIKVSEVKSAADLEAQWQKEEEEKKKKEEEEKRRQEEIKRKEEEEKKNLTESQKDALVKDFNGLNLTKYVGEAAAAITEAKLKMSDIPCAIHMCCLLHQRYPDFYQALLENWQKCLLSKKDEKISNPSKYRVDVRFFADLLAVGVFPLKEAVGVLAGQLSLLINNDKEEHNNLTIITSFCKLCGDDYVGLVPRKYRLLAEKYQREIPRSQFLPPDKHKNCRILLNDYYSSLCKHLESDHKEMRVLERQNRRQLQTKGELSTERKENFEKVLIAYQKLYENTAIFADLLDQDLPEFPEEDSRKDEEAGFDIFNPEKSAEYVGDSTLFEDEDARTFYETLPDLKSFIPGICYKDSEQAAGKDETKESEDDLVEDLENLQIEDVEREMETEQQIAEVESKEAEKTQDGETSVNQEEEVRDIDYDLLPEADEDDSDTGSLMKMQFEAYVQSLPNCVNRELIDKAAVEFCMNFNTKGNRKKLVRALFTVHRTRYDLLPFYSRMVAILYPCMPDVANDLVQLLKGDFRWHVRKKDQINIESKLKTVRFIGELVKFKLFPKSEALHCLKMLMFDFSHHNIEMACALLDTCGRFLYRSQDSHHRTKIYLDIMMRKKSSLHLESRYTTMIENAFYYSNPPETTQIVRKVRPPLHEYIRKLLYKDLSKVTTEKVLRQLRKLDWDNAEMAFYATKSLIAVWNVRYNSVHCAANLLAGLAPYHEHVAIQVVDGVLEDIRLGMEINHPKYNQRRVSCAKFLGELYNYRMVESAVIFKTLYSFITFGVSLDDANPSPLDPPEHLFRIRLTCVLLETCGTYFDKGSSKKKLDCFLIYFQRYYWFKHKNDIWNESRPFPIDVENLMQDTFDVIRPKSKLIASFDDAQKAVESLENEYKEKVAAVLPIIDTDQEGSASETEDGLATIQESEETSASGEELSGHEVDESQDSMEESSQRSREEDESEGERNGEEEEEDIMESAGEMEDEDEIMLLTGGPKHMKCAEDDDFMAAFDKMMNDNIQARTNESLKVPQLDIAVPMHLKDKSKKTVTNVNLYVTEEEIPVQNEKNAIEFVLMTRKGNKQQFTNLNVPISAEFAAKYKERELAERAEKEKMKQVVLGIHERQEEEDYQEMIAALNRQMPVNTNRERKVRYQHPKGAPDADLIFGSRGYLPAIAMAEVKQNRPITLVRSREFSDYKLCAIQILVMDKI</sequence>
<evidence type="ECO:0000256" key="4">
    <source>
        <dbReference type="ARBA" id="ARBA00022737"/>
    </source>
</evidence>
<evidence type="ECO:0000256" key="3">
    <source>
        <dbReference type="ARBA" id="ARBA00022553"/>
    </source>
</evidence>
<dbReference type="GO" id="GO:0048471">
    <property type="term" value="C:perinuclear region of cytoplasm"/>
    <property type="evidence" value="ECO:0007669"/>
    <property type="project" value="UniProtKB-SubCell"/>
</dbReference>
<dbReference type="Pfam" id="PF04050">
    <property type="entry name" value="Upf2"/>
    <property type="match status" value="1"/>
</dbReference>
<reference evidence="14" key="1">
    <citation type="submission" date="2019-08" db="EMBL/GenBank/DDBJ databases">
        <title>The improved chromosome-level genome for the pearl oyster Pinctada fucata martensii using PacBio sequencing and Hi-C.</title>
        <authorList>
            <person name="Zheng Z."/>
        </authorList>
    </citation>
    <scope>NUCLEOTIDE SEQUENCE</scope>
    <source>
        <strain evidence="14">ZZ-2019</strain>
        <tissue evidence="14">Adductor muscle</tissue>
    </source>
</reference>
<feature type="domain" description="MIF4G" evidence="13">
    <location>
        <begin position="446"/>
        <end position="635"/>
    </location>
</feature>
<keyword evidence="7" id="KW-0866">Nonsense-mediated mRNA decay</keyword>
<dbReference type="GO" id="GO:0035145">
    <property type="term" value="C:exon-exon junction complex"/>
    <property type="evidence" value="ECO:0007669"/>
    <property type="project" value="TreeGrafter"/>
</dbReference>
<feature type="non-terminal residue" evidence="14">
    <location>
        <position position="1"/>
    </location>
</feature>
<feature type="domain" description="MIF4G" evidence="13">
    <location>
        <begin position="35"/>
        <end position="245"/>
    </location>
</feature>
<dbReference type="FunFam" id="1.25.40.180:FF:000014">
    <property type="entry name" value="Putative regulator of nonsense transcripts 2"/>
    <property type="match status" value="1"/>
</dbReference>
<feature type="region of interest" description="Disordered" evidence="12">
    <location>
        <begin position="19"/>
        <end position="53"/>
    </location>
</feature>
<dbReference type="PANTHER" id="PTHR12839:SF7">
    <property type="entry name" value="REGULATOR OF NONSENSE TRANSCRIPTS 2"/>
    <property type="match status" value="1"/>
</dbReference>
<comment type="caution">
    <text evidence="14">The sequence shown here is derived from an EMBL/GenBank/DDBJ whole genome shotgun (WGS) entry which is preliminary data.</text>
</comment>
<dbReference type="GO" id="GO:0005829">
    <property type="term" value="C:cytosol"/>
    <property type="evidence" value="ECO:0007669"/>
    <property type="project" value="UniProtKB-ARBA"/>
</dbReference>
<evidence type="ECO:0000256" key="8">
    <source>
        <dbReference type="ARBA" id="ARBA00059351"/>
    </source>
</evidence>
<evidence type="ECO:0000256" key="7">
    <source>
        <dbReference type="ARBA" id="ARBA00023161"/>
    </source>
</evidence>
<dbReference type="InterPro" id="IPR003890">
    <property type="entry name" value="MIF4G-like_typ-3"/>
</dbReference>
<comment type="subcellular location">
    <subcellularLocation>
        <location evidence="1">Cytoplasm</location>
        <location evidence="1">Perinuclear region</location>
    </subcellularLocation>
</comment>
<dbReference type="InterPro" id="IPR007193">
    <property type="entry name" value="Upf2/Nmd2_C"/>
</dbReference>